<accession>A0AC55CHZ0</accession>
<proteinExistence type="predicted"/>
<evidence type="ECO:0000313" key="2">
    <source>
        <dbReference type="RefSeq" id="XP_045139580.1"/>
    </source>
</evidence>
<dbReference type="Proteomes" id="UP000694863">
    <property type="component" value="Unplaced"/>
</dbReference>
<gene>
    <name evidence="2" type="primary">LOC101642816</name>
</gene>
<name>A0AC55CHZ0_ECHTE</name>
<protein>
    <submittedName>
        <fullName evidence="2">Methionine-R-sulfoxide reductase B1-like</fullName>
    </submittedName>
</protein>
<organism evidence="1 2">
    <name type="scientific">Echinops telfairi</name>
    <name type="common">Lesser hedgehog tenrec</name>
    <dbReference type="NCBI Taxonomy" id="9371"/>
    <lineage>
        <taxon>Eukaryota</taxon>
        <taxon>Metazoa</taxon>
        <taxon>Chordata</taxon>
        <taxon>Craniata</taxon>
        <taxon>Vertebrata</taxon>
        <taxon>Euteleostomi</taxon>
        <taxon>Mammalia</taxon>
        <taxon>Eutheria</taxon>
        <taxon>Afrotheria</taxon>
        <taxon>Tenrecidae</taxon>
        <taxon>Tenrecinae</taxon>
        <taxon>Echinops</taxon>
    </lineage>
</organism>
<evidence type="ECO:0000313" key="1">
    <source>
        <dbReference type="Proteomes" id="UP000694863"/>
    </source>
</evidence>
<sequence>MSPEDVPRLLQGKIFQNVYMCAKCGYELFSSRSKHEHLSPWPAFTGTIHDDSVAKWPQHNQPDAFTTVSCGKCGHGLGHEFLNDGPKRGQSRLRIFSSSLKSIPKGNKSASQGK</sequence>
<keyword evidence="1" id="KW-1185">Reference proteome</keyword>
<dbReference type="RefSeq" id="XP_045139580.1">
    <property type="nucleotide sequence ID" value="XM_045283645.1"/>
</dbReference>
<reference evidence="2" key="1">
    <citation type="submission" date="2025-08" db="UniProtKB">
        <authorList>
            <consortium name="RefSeq"/>
        </authorList>
    </citation>
    <scope>IDENTIFICATION</scope>
</reference>